<dbReference type="PATRIC" id="fig|1469144.9.peg.5595"/>
<dbReference type="RefSeq" id="WP_198532473.1">
    <property type="nucleotide sequence ID" value="NZ_JYIK01000135.1"/>
</dbReference>
<organism evidence="4 5">
    <name type="scientific">Carbonactinospora thermoautotrophica</name>
    <dbReference type="NCBI Taxonomy" id="1469144"/>
    <lineage>
        <taxon>Bacteria</taxon>
        <taxon>Bacillati</taxon>
        <taxon>Actinomycetota</taxon>
        <taxon>Actinomycetes</taxon>
        <taxon>Kitasatosporales</taxon>
        <taxon>Carbonactinosporaceae</taxon>
        <taxon>Carbonactinospora</taxon>
    </lineage>
</organism>
<dbReference type="EMBL" id="JYIK01000135">
    <property type="protein sequence ID" value="KWX10948.1"/>
    <property type="molecule type" value="Genomic_DNA"/>
</dbReference>
<accession>A0A132NLI5</accession>
<dbReference type="Gene3D" id="3.30.950.10">
    <property type="entry name" value="Methyltransferase, Cobalt-precorrin-4 Transmethylase, Domain 2"/>
    <property type="match status" value="1"/>
</dbReference>
<proteinExistence type="predicted"/>
<evidence type="ECO:0000256" key="1">
    <source>
        <dbReference type="ARBA" id="ARBA00004953"/>
    </source>
</evidence>
<protein>
    <recommendedName>
        <fullName evidence="3">Tetrapyrrole methylase domain-containing protein</fullName>
    </recommendedName>
</protein>
<dbReference type="GO" id="GO:0008168">
    <property type="term" value="F:methyltransferase activity"/>
    <property type="evidence" value="ECO:0007669"/>
    <property type="project" value="InterPro"/>
</dbReference>
<sequence length="113" mass="12743">ISLSDLHTPWAAIERRIRAAAEGDFVVCFYNPRSRQRDWQLARAVEILAAHRPPKTPVGYVRNATREGERVVLTTLADFDPAEVDMYTVVLVGSSSTRIVAGRMVTPRGYRWS</sequence>
<dbReference type="AlphaFoldDB" id="A0A132NLI5"/>
<dbReference type="CDD" id="cd11646">
    <property type="entry name" value="Precorrin_3B_C17_MT"/>
    <property type="match status" value="1"/>
</dbReference>
<gene>
    <name evidence="4" type="ORF">TR74_00635</name>
</gene>
<feature type="non-terminal residue" evidence="4">
    <location>
        <position position="1"/>
    </location>
</feature>
<comment type="caution">
    <text evidence="4">The sequence shown here is derived from an EMBL/GenBank/DDBJ whole genome shotgun (WGS) entry which is preliminary data.</text>
</comment>
<evidence type="ECO:0000313" key="5">
    <source>
        <dbReference type="Proteomes" id="UP000070598"/>
    </source>
</evidence>
<dbReference type="Proteomes" id="UP000070598">
    <property type="component" value="Unassembled WGS sequence"/>
</dbReference>
<evidence type="ECO:0000313" key="4">
    <source>
        <dbReference type="EMBL" id="KWX10948.1"/>
    </source>
</evidence>
<comment type="pathway">
    <text evidence="1">Cofactor biosynthesis; adenosylcobalamin biosynthesis.</text>
</comment>
<dbReference type="InterPro" id="IPR000878">
    <property type="entry name" value="4pyrrol_Mease"/>
</dbReference>
<dbReference type="GO" id="GO:0009236">
    <property type="term" value="P:cobalamin biosynthetic process"/>
    <property type="evidence" value="ECO:0007669"/>
    <property type="project" value="UniProtKB-KW"/>
</dbReference>
<reference evidence="5" key="1">
    <citation type="submission" date="2015-02" db="EMBL/GenBank/DDBJ databases">
        <title>Physiological reanalysis, assessment of diazotrophy, and genome sequences of multiple isolates of Streptomyces thermoautotrophicus.</title>
        <authorList>
            <person name="MacKellar D.C."/>
            <person name="Lieber L."/>
            <person name="Norman J."/>
            <person name="Bolger A."/>
            <person name="Tobin C."/>
            <person name="Murray J.W."/>
            <person name="Friesen M."/>
            <person name="Prell J."/>
        </authorList>
    </citation>
    <scope>NUCLEOTIDE SEQUENCE [LARGE SCALE GENOMIC DNA]</scope>
    <source>
        <strain evidence="5">UBT1</strain>
    </source>
</reference>
<dbReference type="InterPro" id="IPR006363">
    <property type="entry name" value="Cbl_synth_CobJ/CibH_dom"/>
</dbReference>
<evidence type="ECO:0000259" key="3">
    <source>
        <dbReference type="Pfam" id="PF00590"/>
    </source>
</evidence>
<dbReference type="Pfam" id="PF00590">
    <property type="entry name" value="TP_methylase"/>
    <property type="match status" value="1"/>
</dbReference>
<feature type="domain" description="Tetrapyrrole methylase" evidence="3">
    <location>
        <begin position="8"/>
        <end position="79"/>
    </location>
</feature>
<dbReference type="PANTHER" id="PTHR47036">
    <property type="entry name" value="COBALT-FACTOR III C(17)-METHYLTRANSFERASE-RELATED"/>
    <property type="match status" value="1"/>
</dbReference>
<name>A0A132NLI5_9ACTN</name>
<dbReference type="InterPro" id="IPR051810">
    <property type="entry name" value="Precorrin_MeTrfase"/>
</dbReference>
<dbReference type="PANTHER" id="PTHR47036:SF1">
    <property type="entry name" value="COBALT-FACTOR III C(17)-METHYLTRANSFERASE-RELATED"/>
    <property type="match status" value="1"/>
</dbReference>
<keyword evidence="2" id="KW-0169">Cobalamin biosynthesis</keyword>
<dbReference type="SUPFAM" id="SSF53790">
    <property type="entry name" value="Tetrapyrrole methylase"/>
    <property type="match status" value="1"/>
</dbReference>
<dbReference type="InterPro" id="IPR014776">
    <property type="entry name" value="4pyrrole_Mease_sub2"/>
</dbReference>
<dbReference type="InterPro" id="IPR035996">
    <property type="entry name" value="4pyrrol_Methylase_sf"/>
</dbReference>
<evidence type="ECO:0000256" key="2">
    <source>
        <dbReference type="ARBA" id="ARBA00022573"/>
    </source>
</evidence>